<comment type="function">
    <text evidence="9">Part of the twin-arginine translocation (Tat) system that transports large folded proteins containing a characteristic twin-arginine motif in their signal peptide across membranes. Together with TatC, TatB is part of a receptor directly interacting with Tat signal peptides. TatB may form an oligomeric binding site that transiently accommodates folded Tat precursor proteins before their translocation.</text>
</comment>
<keyword evidence="8 9" id="KW-0472">Membrane</keyword>
<comment type="subunit">
    <text evidence="9">The Tat system comprises two distinct complexes: a TatABC complex, containing multiple copies of TatA, TatB and TatC subunits, and a separate TatA complex, containing only TatA subunits. Substrates initially bind to the TatABC complex, which probably triggers association of the separate TatA complex to form the active translocon.</text>
</comment>
<evidence type="ECO:0000256" key="9">
    <source>
        <dbReference type="HAMAP-Rule" id="MF_00237"/>
    </source>
</evidence>
<organism evidence="11 12">
    <name type="scientific">Endozoicomonas numazuensis</name>
    <dbReference type="NCBI Taxonomy" id="1137799"/>
    <lineage>
        <taxon>Bacteria</taxon>
        <taxon>Pseudomonadati</taxon>
        <taxon>Pseudomonadota</taxon>
        <taxon>Gammaproteobacteria</taxon>
        <taxon>Oceanospirillales</taxon>
        <taxon>Endozoicomonadaceae</taxon>
        <taxon>Endozoicomonas</taxon>
    </lineage>
</organism>
<evidence type="ECO:0000256" key="7">
    <source>
        <dbReference type="ARBA" id="ARBA00023010"/>
    </source>
</evidence>
<dbReference type="OrthoDB" id="9816005at2"/>
<evidence type="ECO:0000313" key="11">
    <source>
        <dbReference type="EMBL" id="KEQ18946.1"/>
    </source>
</evidence>
<comment type="caution">
    <text evidence="11">The sequence shown here is derived from an EMBL/GenBank/DDBJ whole genome shotgun (WGS) entry which is preliminary data.</text>
</comment>
<keyword evidence="6 9" id="KW-1133">Transmembrane helix</keyword>
<dbReference type="InterPro" id="IPR003369">
    <property type="entry name" value="TatA/B/E"/>
</dbReference>
<name>A0A081NKH3_9GAMM</name>
<comment type="subcellular location">
    <subcellularLocation>
        <location evidence="9">Cell membrane</location>
        <topology evidence="9">Single-pass membrane protein</topology>
    </subcellularLocation>
    <subcellularLocation>
        <location evidence="1">Membrane</location>
        <topology evidence="1">Single-pass membrane protein</topology>
    </subcellularLocation>
</comment>
<proteinExistence type="inferred from homology"/>
<evidence type="ECO:0000313" key="12">
    <source>
        <dbReference type="Proteomes" id="UP000028073"/>
    </source>
</evidence>
<evidence type="ECO:0000256" key="3">
    <source>
        <dbReference type="ARBA" id="ARBA00022475"/>
    </source>
</evidence>
<dbReference type="GO" id="GO:0043953">
    <property type="term" value="P:protein transport by the Tat complex"/>
    <property type="evidence" value="ECO:0007669"/>
    <property type="project" value="UniProtKB-UniRule"/>
</dbReference>
<feature type="compositionally biased region" description="Polar residues" evidence="10">
    <location>
        <begin position="99"/>
        <end position="109"/>
    </location>
</feature>
<dbReference type="AlphaFoldDB" id="A0A081NKH3"/>
<dbReference type="RefSeq" id="WP_034832469.1">
    <property type="nucleotide sequence ID" value="NZ_JOKH01000001.1"/>
</dbReference>
<evidence type="ECO:0000256" key="6">
    <source>
        <dbReference type="ARBA" id="ARBA00022989"/>
    </source>
</evidence>
<evidence type="ECO:0000256" key="1">
    <source>
        <dbReference type="ARBA" id="ARBA00004167"/>
    </source>
</evidence>
<evidence type="ECO:0000256" key="5">
    <source>
        <dbReference type="ARBA" id="ARBA00022927"/>
    </source>
</evidence>
<accession>A0A081NKH3</accession>
<dbReference type="PRINTS" id="PR01506">
    <property type="entry name" value="TATBPROTEIN"/>
</dbReference>
<sequence length="120" mass="13467">MFDIGFTELLLIAVIALVVLGPERLPGAIRTTAYWVGKIKRSFQSAKEELEKELDVDGIKRQIHNEQVMKELEKTRSQVTESIKDPLEALNKPFDLSENPPSDSDSKANSAAEEKKDKNV</sequence>
<dbReference type="HAMAP" id="MF_00237">
    <property type="entry name" value="TatB"/>
    <property type="match status" value="1"/>
</dbReference>
<evidence type="ECO:0000256" key="4">
    <source>
        <dbReference type="ARBA" id="ARBA00022692"/>
    </source>
</evidence>
<dbReference type="PANTHER" id="PTHR33162">
    <property type="entry name" value="SEC-INDEPENDENT PROTEIN TRANSLOCASE PROTEIN TATA, CHLOROPLASTIC"/>
    <property type="match status" value="1"/>
</dbReference>
<dbReference type="eggNOG" id="COG1826">
    <property type="taxonomic scope" value="Bacteria"/>
</dbReference>
<keyword evidence="12" id="KW-1185">Reference proteome</keyword>
<feature type="compositionally biased region" description="Basic and acidic residues" evidence="10">
    <location>
        <begin position="75"/>
        <end position="87"/>
    </location>
</feature>
<keyword evidence="3 9" id="KW-1003">Cell membrane</keyword>
<protein>
    <recommendedName>
        <fullName evidence="9">Sec-independent protein translocase protein TatB</fullName>
    </recommendedName>
</protein>
<dbReference type="GO" id="GO:0008320">
    <property type="term" value="F:protein transmembrane transporter activity"/>
    <property type="evidence" value="ECO:0007669"/>
    <property type="project" value="UniProtKB-UniRule"/>
</dbReference>
<feature type="region of interest" description="Disordered" evidence="10">
    <location>
        <begin position="75"/>
        <end position="120"/>
    </location>
</feature>
<gene>
    <name evidence="9" type="primary">tatB</name>
    <name evidence="11" type="ORF">GZ78_02515</name>
</gene>
<dbReference type="InterPro" id="IPR018448">
    <property type="entry name" value="TatB"/>
</dbReference>
<reference evidence="11 12" key="1">
    <citation type="submission" date="2014-06" db="EMBL/GenBank/DDBJ databases">
        <title>Whole Genome Sequences of Three Symbiotic Endozoicomonas Bacteria.</title>
        <authorList>
            <person name="Neave M.J."/>
            <person name="Apprill A."/>
            <person name="Voolstra C.R."/>
        </authorList>
    </citation>
    <scope>NUCLEOTIDE SEQUENCE [LARGE SCALE GENOMIC DNA]</scope>
    <source>
        <strain evidence="11 12">DSM 25634</strain>
    </source>
</reference>
<dbReference type="PANTHER" id="PTHR33162:SF1">
    <property type="entry name" value="SEC-INDEPENDENT PROTEIN TRANSLOCASE PROTEIN TATA, CHLOROPLASTIC"/>
    <property type="match status" value="1"/>
</dbReference>
<dbReference type="Gene3D" id="1.20.5.3310">
    <property type="match status" value="1"/>
</dbReference>
<keyword evidence="5 9" id="KW-0653">Protein transport</keyword>
<keyword evidence="2 9" id="KW-0813">Transport</keyword>
<dbReference type="STRING" id="1137799.GZ78_02515"/>
<dbReference type="NCBIfam" id="TIGR01410">
    <property type="entry name" value="tatB"/>
    <property type="match status" value="1"/>
</dbReference>
<dbReference type="Proteomes" id="UP000028073">
    <property type="component" value="Unassembled WGS sequence"/>
</dbReference>
<keyword evidence="7 9" id="KW-0811">Translocation</keyword>
<keyword evidence="4 9" id="KW-0812">Transmembrane</keyword>
<dbReference type="GO" id="GO:0033281">
    <property type="term" value="C:TAT protein transport complex"/>
    <property type="evidence" value="ECO:0007669"/>
    <property type="project" value="UniProtKB-UniRule"/>
</dbReference>
<dbReference type="Pfam" id="PF02416">
    <property type="entry name" value="TatA_B_E"/>
    <property type="match status" value="1"/>
</dbReference>
<evidence type="ECO:0000256" key="8">
    <source>
        <dbReference type="ARBA" id="ARBA00023136"/>
    </source>
</evidence>
<evidence type="ECO:0000256" key="2">
    <source>
        <dbReference type="ARBA" id="ARBA00022448"/>
    </source>
</evidence>
<dbReference type="EMBL" id="JOKH01000001">
    <property type="protein sequence ID" value="KEQ18946.1"/>
    <property type="molecule type" value="Genomic_DNA"/>
</dbReference>
<evidence type="ECO:0000256" key="10">
    <source>
        <dbReference type="SAM" id="MobiDB-lite"/>
    </source>
</evidence>
<comment type="similarity">
    <text evidence="9">Belongs to the TatB family.</text>
</comment>